<dbReference type="EMBL" id="BGPR01207906">
    <property type="protein sequence ID" value="GBN34691.1"/>
    <property type="molecule type" value="Genomic_DNA"/>
</dbReference>
<organism evidence="1 2">
    <name type="scientific">Araneus ventricosus</name>
    <name type="common">Orbweaver spider</name>
    <name type="synonym">Epeira ventricosa</name>
    <dbReference type="NCBI Taxonomy" id="182803"/>
    <lineage>
        <taxon>Eukaryota</taxon>
        <taxon>Metazoa</taxon>
        <taxon>Ecdysozoa</taxon>
        <taxon>Arthropoda</taxon>
        <taxon>Chelicerata</taxon>
        <taxon>Arachnida</taxon>
        <taxon>Araneae</taxon>
        <taxon>Araneomorphae</taxon>
        <taxon>Entelegynae</taxon>
        <taxon>Araneoidea</taxon>
        <taxon>Araneidae</taxon>
        <taxon>Araneus</taxon>
    </lineage>
</organism>
<gene>
    <name evidence="1" type="ORF">AVEN_225640_1</name>
</gene>
<keyword evidence="2" id="KW-1185">Reference proteome</keyword>
<sequence length="45" mass="5069">VGVPVGDGFVVCSERPVKALLKWMGWKWNGGECHHAICMEWNDPE</sequence>
<proteinExistence type="predicted"/>
<evidence type="ECO:0000313" key="2">
    <source>
        <dbReference type="Proteomes" id="UP000499080"/>
    </source>
</evidence>
<comment type="caution">
    <text evidence="1">The sequence shown here is derived from an EMBL/GenBank/DDBJ whole genome shotgun (WGS) entry which is preliminary data.</text>
</comment>
<protein>
    <submittedName>
        <fullName evidence="1">Uncharacterized protein</fullName>
    </submittedName>
</protein>
<name>A0A4Y2N5Q5_ARAVE</name>
<reference evidence="1 2" key="1">
    <citation type="journal article" date="2019" name="Sci. Rep.">
        <title>Orb-weaving spider Araneus ventricosus genome elucidates the spidroin gene catalogue.</title>
        <authorList>
            <person name="Kono N."/>
            <person name="Nakamura H."/>
            <person name="Ohtoshi R."/>
            <person name="Moran D.A.P."/>
            <person name="Shinohara A."/>
            <person name="Yoshida Y."/>
            <person name="Fujiwara M."/>
            <person name="Mori M."/>
            <person name="Tomita M."/>
            <person name="Arakawa K."/>
        </authorList>
    </citation>
    <scope>NUCLEOTIDE SEQUENCE [LARGE SCALE GENOMIC DNA]</scope>
</reference>
<feature type="non-terminal residue" evidence="1">
    <location>
        <position position="1"/>
    </location>
</feature>
<evidence type="ECO:0000313" key="1">
    <source>
        <dbReference type="EMBL" id="GBN34691.1"/>
    </source>
</evidence>
<dbReference type="Proteomes" id="UP000499080">
    <property type="component" value="Unassembled WGS sequence"/>
</dbReference>
<accession>A0A4Y2N5Q5</accession>
<dbReference type="AlphaFoldDB" id="A0A4Y2N5Q5"/>